<feature type="transmembrane region" description="Helical" evidence="6">
    <location>
        <begin position="169"/>
        <end position="189"/>
    </location>
</feature>
<evidence type="ECO:0000256" key="2">
    <source>
        <dbReference type="ARBA" id="ARBA00022679"/>
    </source>
</evidence>
<name>A0ABU8EV15_9GAMM</name>
<feature type="transmembrane region" description="Helical" evidence="6">
    <location>
        <begin position="144"/>
        <end position="163"/>
    </location>
</feature>
<evidence type="ECO:0000256" key="4">
    <source>
        <dbReference type="ARBA" id="ARBA00022989"/>
    </source>
</evidence>
<feature type="transmembrane region" description="Helical" evidence="6">
    <location>
        <begin position="210"/>
        <end position="238"/>
    </location>
</feature>
<dbReference type="Proteomes" id="UP001382455">
    <property type="component" value="Unassembled WGS sequence"/>
</dbReference>
<evidence type="ECO:0000256" key="5">
    <source>
        <dbReference type="ARBA" id="ARBA00023136"/>
    </source>
</evidence>
<proteinExistence type="predicted"/>
<evidence type="ECO:0000256" key="1">
    <source>
        <dbReference type="ARBA" id="ARBA00004141"/>
    </source>
</evidence>
<keyword evidence="5 6" id="KW-0472">Membrane</keyword>
<keyword evidence="4 6" id="KW-1133">Transmembrane helix</keyword>
<feature type="transmembrane region" description="Helical" evidence="6">
    <location>
        <begin position="275"/>
        <end position="296"/>
    </location>
</feature>
<dbReference type="InterPro" id="IPR000537">
    <property type="entry name" value="UbiA_prenyltransferase"/>
</dbReference>
<dbReference type="Pfam" id="PF01040">
    <property type="entry name" value="UbiA"/>
    <property type="match status" value="1"/>
</dbReference>
<keyword evidence="3 6" id="KW-0812">Transmembrane</keyword>
<evidence type="ECO:0000313" key="8">
    <source>
        <dbReference type="Proteomes" id="UP001382455"/>
    </source>
</evidence>
<feature type="transmembrane region" description="Helical" evidence="6">
    <location>
        <begin position="244"/>
        <end position="263"/>
    </location>
</feature>
<protein>
    <submittedName>
        <fullName evidence="7">Prenyltransferase</fullName>
    </submittedName>
</protein>
<dbReference type="PANTHER" id="PTHR13929:SF0">
    <property type="entry name" value="UBIA PRENYLTRANSFERASE DOMAIN-CONTAINING PROTEIN 1"/>
    <property type="match status" value="1"/>
</dbReference>
<evidence type="ECO:0000256" key="6">
    <source>
        <dbReference type="SAM" id="Phobius"/>
    </source>
</evidence>
<accession>A0ABU8EV15</accession>
<dbReference type="CDD" id="cd13962">
    <property type="entry name" value="PT_UbiA_UBIAD1"/>
    <property type="match status" value="1"/>
</dbReference>
<comment type="caution">
    <text evidence="7">The sequence shown here is derived from an EMBL/GenBank/DDBJ whole genome shotgun (WGS) entry which is preliminary data.</text>
</comment>
<evidence type="ECO:0000313" key="7">
    <source>
        <dbReference type="EMBL" id="MEI4550808.1"/>
    </source>
</evidence>
<dbReference type="EMBL" id="JBAWKS010000001">
    <property type="protein sequence ID" value="MEI4550808.1"/>
    <property type="molecule type" value="Genomic_DNA"/>
</dbReference>
<sequence>MNKYIAALPAIRPPFLTLAPLSCLVGLAYCAYQGITIDMFDALLSVLGAILAAIAVNTINEYQDFQSGLDLNTTPTPFSGGSGLLKQNPTLAPIVKRYAVGSVIAVILIGVFFIFRIGAALVPIGLLGLLIVVSYTKVLNKHPWLCFIAPGIGFAILMPVGAFLVQTGIISYSLVAISLVPFLITNNLLLINQLPDIVADKSVGRKHIAIYYGVNVARWVFALSLISAFAGLVCLVIIGLLPKLALIALLPLVLCLLSLVYLFRLGDNIAQHLPAMGMVAAAANLTPLMLSLALFMSKS</sequence>
<feature type="transmembrane region" description="Helical" evidence="6">
    <location>
        <begin position="99"/>
        <end position="132"/>
    </location>
</feature>
<dbReference type="RefSeq" id="WP_336435874.1">
    <property type="nucleotide sequence ID" value="NZ_JBAWKS010000001.1"/>
</dbReference>
<dbReference type="InterPro" id="IPR026046">
    <property type="entry name" value="UBIAD1"/>
</dbReference>
<evidence type="ECO:0000256" key="3">
    <source>
        <dbReference type="ARBA" id="ARBA00022692"/>
    </source>
</evidence>
<dbReference type="PANTHER" id="PTHR13929">
    <property type="entry name" value="1,4-DIHYDROXY-2-NAPHTHOATE OCTAPRENYLTRANSFERASE"/>
    <property type="match status" value="1"/>
</dbReference>
<feature type="transmembrane region" description="Helical" evidence="6">
    <location>
        <begin position="15"/>
        <end position="32"/>
    </location>
</feature>
<comment type="subcellular location">
    <subcellularLocation>
        <location evidence="1">Membrane</location>
        <topology evidence="1">Multi-pass membrane protein</topology>
    </subcellularLocation>
</comment>
<organism evidence="7 8">
    <name type="scientific">Pseudoalteromonas spongiae</name>
    <dbReference type="NCBI Taxonomy" id="298657"/>
    <lineage>
        <taxon>Bacteria</taxon>
        <taxon>Pseudomonadati</taxon>
        <taxon>Pseudomonadota</taxon>
        <taxon>Gammaproteobacteria</taxon>
        <taxon>Alteromonadales</taxon>
        <taxon>Pseudoalteromonadaceae</taxon>
        <taxon>Pseudoalteromonas</taxon>
    </lineage>
</organism>
<keyword evidence="2" id="KW-0808">Transferase</keyword>
<feature type="transmembrane region" description="Helical" evidence="6">
    <location>
        <begin position="39"/>
        <end position="59"/>
    </location>
</feature>
<reference evidence="7 8" key="1">
    <citation type="submission" date="2023-12" db="EMBL/GenBank/DDBJ databases">
        <title>Friends and Foes: Symbiotic and Algicidal bacterial influence on Karenia brevis blooms.</title>
        <authorList>
            <person name="Fei C."/>
            <person name="Mohamed A.R."/>
            <person name="Booker A."/>
            <person name="Arshad M."/>
            <person name="Klass S."/>
            <person name="Ahn S."/>
            <person name="Gilbert P.M."/>
            <person name="Heil C.A."/>
            <person name="Martinez J.M."/>
            <person name="Amin S.A."/>
        </authorList>
    </citation>
    <scope>NUCLEOTIDE SEQUENCE [LARGE SCALE GENOMIC DNA]</scope>
    <source>
        <strain evidence="7 8">CE15</strain>
    </source>
</reference>
<gene>
    <name evidence="7" type="ORF">WAE96_14150</name>
</gene>
<keyword evidence="8" id="KW-1185">Reference proteome</keyword>